<dbReference type="KEGG" id="hra:EI982_17465"/>
<reference evidence="8 9" key="1">
    <citation type="submission" date="2018-12" db="EMBL/GenBank/DDBJ databases">
        <title>Complete genome sequence of Haloplanus rallus MBLA0036.</title>
        <authorList>
            <person name="Nam Y.-d."/>
            <person name="Kang J."/>
            <person name="Chung W.-H."/>
            <person name="Park Y.S."/>
        </authorList>
    </citation>
    <scope>NUCLEOTIDE SEQUENCE [LARGE SCALE GENOMIC DNA]</scope>
    <source>
        <strain evidence="8 9">MBLA0036</strain>
    </source>
</reference>
<keyword evidence="8" id="KW-0808">Transferase</keyword>
<evidence type="ECO:0000313" key="8">
    <source>
        <dbReference type="EMBL" id="QGX96441.1"/>
    </source>
</evidence>
<dbReference type="SUPFAM" id="SSF55931">
    <property type="entry name" value="Glutamine synthetase/guanido kinase"/>
    <property type="match status" value="1"/>
</dbReference>
<dbReference type="GO" id="GO:0005737">
    <property type="term" value="C:cytoplasm"/>
    <property type="evidence" value="ECO:0007669"/>
    <property type="project" value="InterPro"/>
</dbReference>
<evidence type="ECO:0000313" key="9">
    <source>
        <dbReference type="Proteomes" id="UP000428325"/>
    </source>
</evidence>
<protein>
    <recommendedName>
        <fullName evidence="6">Glutamyl-tRNA(Gln) amidotransferase subunit E</fullName>
        <shortName evidence="6">Glu-ADT subunit E</shortName>
        <ecNumber evidence="6">6.3.5.-</ecNumber>
    </recommendedName>
</protein>
<dbReference type="PANTHER" id="PTHR11659">
    <property type="entry name" value="GLUTAMYL-TRNA GLN AMIDOTRANSFERASE SUBUNIT B MITOCHONDRIAL AND PROKARYOTIC PET112-RELATED"/>
    <property type="match status" value="1"/>
</dbReference>
<dbReference type="SUPFAM" id="SSF89095">
    <property type="entry name" value="GatB/YqeY motif"/>
    <property type="match status" value="1"/>
</dbReference>
<keyword evidence="1 6" id="KW-0436">Ligase</keyword>
<dbReference type="HAMAP" id="MF_00588">
    <property type="entry name" value="GatE"/>
    <property type="match status" value="1"/>
</dbReference>
<dbReference type="GO" id="GO:0016740">
    <property type="term" value="F:transferase activity"/>
    <property type="evidence" value="ECO:0007669"/>
    <property type="project" value="UniProtKB-KW"/>
</dbReference>
<evidence type="ECO:0000256" key="4">
    <source>
        <dbReference type="ARBA" id="ARBA00022917"/>
    </source>
</evidence>
<dbReference type="InterPro" id="IPR014746">
    <property type="entry name" value="Gln_synth/guanido_kin_cat_dom"/>
</dbReference>
<accession>A0A6B9FCX9</accession>
<dbReference type="FunFam" id="1.10.10.410:FF:000003">
    <property type="entry name" value="Glutamyl-tRNA(Gln) amidotransferase subunit E"/>
    <property type="match status" value="1"/>
</dbReference>
<dbReference type="GO" id="GO:0004812">
    <property type="term" value="F:aminoacyl-tRNA ligase activity"/>
    <property type="evidence" value="ECO:0007669"/>
    <property type="project" value="InterPro"/>
</dbReference>
<evidence type="ECO:0000256" key="3">
    <source>
        <dbReference type="ARBA" id="ARBA00022840"/>
    </source>
</evidence>
<comment type="catalytic activity">
    <reaction evidence="5 6">
        <text>L-glutamyl-tRNA(Gln) + L-glutamine + ATP + H2O = L-glutaminyl-tRNA(Gln) + L-glutamate + ADP + phosphate + H(+)</text>
        <dbReference type="Rhea" id="RHEA:17521"/>
        <dbReference type="Rhea" id="RHEA-COMP:9681"/>
        <dbReference type="Rhea" id="RHEA-COMP:9684"/>
        <dbReference type="ChEBI" id="CHEBI:15377"/>
        <dbReference type="ChEBI" id="CHEBI:15378"/>
        <dbReference type="ChEBI" id="CHEBI:29985"/>
        <dbReference type="ChEBI" id="CHEBI:30616"/>
        <dbReference type="ChEBI" id="CHEBI:43474"/>
        <dbReference type="ChEBI" id="CHEBI:58359"/>
        <dbReference type="ChEBI" id="CHEBI:78520"/>
        <dbReference type="ChEBI" id="CHEBI:78521"/>
        <dbReference type="ChEBI" id="CHEBI:456216"/>
    </reaction>
</comment>
<dbReference type="InterPro" id="IPR017958">
    <property type="entry name" value="Gln-tRNA_amidoTrfase_suB_CS"/>
</dbReference>
<dbReference type="SMART" id="SM00845">
    <property type="entry name" value="GatB_Yqey"/>
    <property type="match status" value="1"/>
</dbReference>
<dbReference type="GO" id="GO:0006412">
    <property type="term" value="P:translation"/>
    <property type="evidence" value="ECO:0007669"/>
    <property type="project" value="UniProtKB-UniRule"/>
</dbReference>
<dbReference type="Proteomes" id="UP000428325">
    <property type="component" value="Chromosome"/>
</dbReference>
<dbReference type="GO" id="GO:0005524">
    <property type="term" value="F:ATP binding"/>
    <property type="evidence" value="ECO:0007669"/>
    <property type="project" value="UniProtKB-KW"/>
</dbReference>
<dbReference type="GO" id="GO:0050567">
    <property type="term" value="F:glutaminyl-tRNA synthase (glutamine-hydrolyzing) activity"/>
    <property type="evidence" value="ECO:0007669"/>
    <property type="project" value="UniProtKB-UniRule"/>
</dbReference>
<dbReference type="InterPro" id="IPR006075">
    <property type="entry name" value="Asn/Gln-tRNA_Trfase_suB/E_cat"/>
</dbReference>
<sequence>MSEYDYEALGLVAGLEIHQQLDTATKLFCACPTERREPEEAVRTFSRYLHPTTSELGELDEAAVEESRVDREFEYLAFETTCLVEEDDEPPHRIDDEALEVALQIADLLDMTVVDQAHVMRKIVVDGSNTSGFQRSALVGQDGQIETAAGPVGVEDLLLEEESAGRVEETDAGVRYSLDRLGIPLVEIGTRPDISTPEQAREAAERIGMLLRSTGAVKRGLGTIRQDVNVSIAEGARVEIKGVQALDQIDEIVRLEVRRQVELLDVAAELDDRDAAVGDPRDVTDVFADTDSGVLRSALEDGGAVRAVPLHGFDGLVGRELQPDRRFGTELSDHAKRHGAGGIFHTDELPAYGVTEAEVASLREAVDAGPDDAVAIVADDPETAELAIEAVADRARTGIEGVPEETRDATEEGTTRYLRPLPGAARMYPETDVPPVELDPSDVERPELLTEKVERYRREYDLDAGLAEQVAYGRRMPLFERAVEAGVDATFAAGVLEGTLTELRRDDVAVDRLTDAHLLGTLRLVADGDLAKEGVDEVLGTLAADPDLDPEAAVEAAGLAGVSEDEVRAAVADVVERNADQVEQEGMGAFSALMGECMGALRGKADGEVVSDVLREEIGKRT</sequence>
<dbReference type="EC" id="6.3.5.-" evidence="6"/>
<dbReference type="NCBIfam" id="NF003107">
    <property type="entry name" value="PRK04028.1"/>
    <property type="match status" value="1"/>
</dbReference>
<comment type="similarity">
    <text evidence="6">Belongs to the GatB/GatE family. GatE subfamily.</text>
</comment>
<dbReference type="InterPro" id="IPR004414">
    <property type="entry name" value="GatE"/>
</dbReference>
<evidence type="ECO:0000256" key="5">
    <source>
        <dbReference type="ARBA" id="ARBA00047913"/>
    </source>
</evidence>
<feature type="domain" description="Asn/Gln amidotransferase" evidence="7">
    <location>
        <begin position="477"/>
        <end position="618"/>
    </location>
</feature>
<gene>
    <name evidence="6 8" type="primary">gatE</name>
    <name evidence="8" type="ORF">EI982_17465</name>
</gene>
<keyword evidence="9" id="KW-1185">Reference proteome</keyword>
<dbReference type="PANTHER" id="PTHR11659:SF2">
    <property type="entry name" value="GLUTAMYL-TRNA(GLN) AMIDOTRANSFERASE SUBUNIT E"/>
    <property type="match status" value="1"/>
</dbReference>
<dbReference type="RefSeq" id="WP_157690904.1">
    <property type="nucleotide sequence ID" value="NZ_CP034345.1"/>
</dbReference>
<dbReference type="Gene3D" id="1.10.150.380">
    <property type="entry name" value="GatB domain, N-terminal subdomain"/>
    <property type="match status" value="1"/>
</dbReference>
<dbReference type="AlphaFoldDB" id="A0A6B9FCX9"/>
<keyword evidence="2 6" id="KW-0547">Nucleotide-binding</keyword>
<dbReference type="InterPro" id="IPR003789">
    <property type="entry name" value="Asn/Gln_tRNA_amidoTrase-B-like"/>
</dbReference>
<dbReference type="InterPro" id="IPR023168">
    <property type="entry name" value="GatB_Yqey_C_2"/>
</dbReference>
<keyword evidence="4 6" id="KW-0648">Protein biosynthesis</keyword>
<proteinExistence type="inferred from homology"/>
<dbReference type="Pfam" id="PF02934">
    <property type="entry name" value="GatB_N"/>
    <property type="match status" value="1"/>
</dbReference>
<comment type="subunit">
    <text evidence="6">Heterodimer of GatD and GatE.</text>
</comment>
<evidence type="ECO:0000256" key="2">
    <source>
        <dbReference type="ARBA" id="ARBA00022741"/>
    </source>
</evidence>
<dbReference type="NCBIfam" id="TIGR00134">
    <property type="entry name" value="gatE_arch"/>
    <property type="match status" value="1"/>
</dbReference>
<dbReference type="SUPFAM" id="SSF55261">
    <property type="entry name" value="GAD domain-like"/>
    <property type="match status" value="1"/>
</dbReference>
<dbReference type="PROSITE" id="PS01234">
    <property type="entry name" value="GATB"/>
    <property type="match status" value="1"/>
</dbReference>
<dbReference type="Gene3D" id="3.30.1360.30">
    <property type="entry name" value="GAD-like domain"/>
    <property type="match status" value="1"/>
</dbReference>
<dbReference type="InterPro" id="IPR004115">
    <property type="entry name" value="GAD-like_sf"/>
</dbReference>
<organism evidence="8 9">
    <name type="scientific">Haloplanus rallus</name>
    <dbReference type="NCBI Taxonomy" id="1816183"/>
    <lineage>
        <taxon>Archaea</taxon>
        <taxon>Methanobacteriati</taxon>
        <taxon>Methanobacteriota</taxon>
        <taxon>Stenosarchaea group</taxon>
        <taxon>Halobacteria</taxon>
        <taxon>Halobacteriales</taxon>
        <taxon>Haloferacaceae</taxon>
        <taxon>Haloplanus</taxon>
    </lineage>
</organism>
<dbReference type="Gene3D" id="1.10.10.410">
    <property type="match status" value="1"/>
</dbReference>
<evidence type="ECO:0000256" key="1">
    <source>
        <dbReference type="ARBA" id="ARBA00022598"/>
    </source>
</evidence>
<comment type="function">
    <text evidence="6">Allows the formation of correctly charged Gln-tRNA(Gln) through the transamidation of misacylated Glu-tRNA(Gln) in organisms which lack glutaminyl-tRNA synthetase. The reaction takes place in the presence of glutamine and ATP through an activated gamma-phospho-Glu-tRNA(Gln). The GatDE system is specific for glutamate and does not act on aspartate.</text>
</comment>
<dbReference type="InterPro" id="IPR018027">
    <property type="entry name" value="Asn/Gln_amidotransferase"/>
</dbReference>
<dbReference type="InterPro" id="IPR042114">
    <property type="entry name" value="GatB_C_1"/>
</dbReference>
<dbReference type="OrthoDB" id="7316at2157"/>
<dbReference type="GO" id="GO:0070681">
    <property type="term" value="P:glutaminyl-tRNAGln biosynthesis via transamidation"/>
    <property type="evidence" value="ECO:0007669"/>
    <property type="project" value="TreeGrafter"/>
</dbReference>
<evidence type="ECO:0000256" key="6">
    <source>
        <dbReference type="HAMAP-Rule" id="MF_00588"/>
    </source>
</evidence>
<dbReference type="InterPro" id="IPR017959">
    <property type="entry name" value="Asn/Gln-tRNA_amidoTrfase_suB/E"/>
</dbReference>
<name>A0A6B9FCX9_9EURY</name>
<dbReference type="Pfam" id="PF02637">
    <property type="entry name" value="GatB_Yqey"/>
    <property type="match status" value="1"/>
</dbReference>
<evidence type="ECO:0000259" key="7">
    <source>
        <dbReference type="SMART" id="SM00845"/>
    </source>
</evidence>
<dbReference type="InterPro" id="IPR029351">
    <property type="entry name" value="GAD_dom"/>
</dbReference>
<dbReference type="EMBL" id="CP034345">
    <property type="protein sequence ID" value="QGX96441.1"/>
    <property type="molecule type" value="Genomic_DNA"/>
</dbReference>
<dbReference type="GeneID" id="43371374"/>
<keyword evidence="3 6" id="KW-0067">ATP-binding</keyword>
<dbReference type="Pfam" id="PF02938">
    <property type="entry name" value="GAD"/>
    <property type="match status" value="1"/>
</dbReference>